<evidence type="ECO:0000313" key="15">
    <source>
        <dbReference type="EMBL" id="MBB6477166.1"/>
    </source>
</evidence>
<feature type="active site" description="Proton donor" evidence="10 12">
    <location>
        <position position="174"/>
    </location>
</feature>
<comment type="cofactor">
    <cofactor evidence="2">
        <name>Mn(2+)</name>
        <dbReference type="ChEBI" id="CHEBI:29035"/>
    </cofactor>
</comment>
<feature type="binding site" evidence="10 13">
    <location>
        <position position="174"/>
    </location>
    <ligand>
        <name>a divalent metal cation</name>
        <dbReference type="ChEBI" id="CHEBI:60240"/>
    </ligand>
</feature>
<evidence type="ECO:0000256" key="3">
    <source>
        <dbReference type="ARBA" id="ARBA00001941"/>
    </source>
</evidence>
<evidence type="ECO:0000256" key="5">
    <source>
        <dbReference type="ARBA" id="ARBA00001954"/>
    </source>
</evidence>
<evidence type="ECO:0000256" key="4">
    <source>
        <dbReference type="ARBA" id="ARBA00001947"/>
    </source>
</evidence>
<keyword evidence="9 10" id="KW-0413">Isomerase</keyword>
<feature type="active site" description="Proton acceptor" evidence="10 12">
    <location>
        <position position="34"/>
    </location>
</feature>
<feature type="binding site" evidence="10 13">
    <location>
        <position position="34"/>
    </location>
    <ligand>
        <name>a divalent metal cation</name>
        <dbReference type="ChEBI" id="CHEBI:60240"/>
    </ligand>
</feature>
<dbReference type="GO" id="GO:0004750">
    <property type="term" value="F:D-ribulose-phosphate 3-epimerase activity"/>
    <property type="evidence" value="ECO:0007669"/>
    <property type="project" value="UniProtKB-UniRule"/>
</dbReference>
<dbReference type="GO" id="GO:0046872">
    <property type="term" value="F:metal ion binding"/>
    <property type="evidence" value="ECO:0007669"/>
    <property type="project" value="UniProtKB-UniRule"/>
</dbReference>
<sequence length="216" mass="23518">MIKIAPSLLSADFSRLQEELKMLTQAGADIVHLDIMDGHFVPNLTFGPPVIKALRPHSDLVFDAHLMVEQPSDYIEPLHEAGCDMVSFHYETEPHADRVVQLIKKYDMQAGMVLNPSTPVEVLQDILPALDFVLLMSVNPGFGGQKFIPYVTAKVKRLAELIERTKSSASIEIDGGVGPQNAASLIAAGANILVAGSAVFNSADRAEMIRTLRNSQ</sequence>
<dbReference type="Pfam" id="PF00834">
    <property type="entry name" value="Ribul_P_3_epim"/>
    <property type="match status" value="1"/>
</dbReference>
<dbReference type="HAMAP" id="MF_02227">
    <property type="entry name" value="RPE"/>
    <property type="match status" value="1"/>
</dbReference>
<dbReference type="OrthoDB" id="1645589at2"/>
<proteinExistence type="inferred from homology"/>
<feature type="binding site" evidence="10 14">
    <location>
        <position position="7"/>
    </location>
    <ligand>
        <name>substrate</name>
    </ligand>
</feature>
<keyword evidence="13" id="KW-0170">Cobalt</keyword>
<dbReference type="RefSeq" id="WP_159821936.1">
    <property type="nucleotide sequence ID" value="NZ_CABWNB010000001.1"/>
</dbReference>
<dbReference type="InterPro" id="IPR026019">
    <property type="entry name" value="Ribul_P_3_epim"/>
</dbReference>
<dbReference type="FunFam" id="3.20.20.70:FF:000004">
    <property type="entry name" value="Ribulose-phosphate 3-epimerase"/>
    <property type="match status" value="1"/>
</dbReference>
<evidence type="ECO:0000256" key="2">
    <source>
        <dbReference type="ARBA" id="ARBA00001936"/>
    </source>
</evidence>
<comment type="pathway">
    <text evidence="10">Carbohydrate degradation.</text>
</comment>
<dbReference type="AlphaFoldDB" id="A0A841R055"/>
<comment type="cofactor">
    <cofactor evidence="10 13">
        <name>a divalent metal cation</name>
        <dbReference type="ChEBI" id="CHEBI:60240"/>
    </cofactor>
    <text evidence="10 13">Binds 1 divalent metal cation per subunit.</text>
</comment>
<evidence type="ECO:0000256" key="12">
    <source>
        <dbReference type="PIRSR" id="PIRSR001461-1"/>
    </source>
</evidence>
<comment type="cofactor">
    <cofactor evidence="5">
        <name>Fe(2+)</name>
        <dbReference type="ChEBI" id="CHEBI:29033"/>
    </cofactor>
</comment>
<dbReference type="GO" id="GO:0006098">
    <property type="term" value="P:pentose-phosphate shunt"/>
    <property type="evidence" value="ECO:0007669"/>
    <property type="project" value="UniProtKB-UniRule"/>
</dbReference>
<dbReference type="InterPro" id="IPR011060">
    <property type="entry name" value="RibuloseP-bd_barrel"/>
</dbReference>
<dbReference type="EMBL" id="JACHHI010000001">
    <property type="protein sequence ID" value="MBB6477166.1"/>
    <property type="molecule type" value="Genomic_DNA"/>
</dbReference>
<gene>
    <name evidence="10" type="primary">rpe</name>
    <name evidence="15" type="ORF">HNR45_000188</name>
</gene>
<keyword evidence="8 10" id="KW-0479">Metal-binding</keyword>
<keyword evidence="13" id="KW-0862">Zinc</keyword>
<keyword evidence="16" id="KW-1185">Reference proteome</keyword>
<feature type="binding site" evidence="10 13">
    <location>
        <position position="65"/>
    </location>
    <ligand>
        <name>a divalent metal cation</name>
        <dbReference type="ChEBI" id="CHEBI:60240"/>
    </ligand>
</feature>
<evidence type="ECO:0000256" key="8">
    <source>
        <dbReference type="ARBA" id="ARBA00022723"/>
    </source>
</evidence>
<evidence type="ECO:0000256" key="6">
    <source>
        <dbReference type="ARBA" id="ARBA00009541"/>
    </source>
</evidence>
<dbReference type="GO" id="GO:0019323">
    <property type="term" value="P:pentose catabolic process"/>
    <property type="evidence" value="ECO:0007669"/>
    <property type="project" value="UniProtKB-UniRule"/>
</dbReference>
<evidence type="ECO:0000313" key="16">
    <source>
        <dbReference type="Proteomes" id="UP000591941"/>
    </source>
</evidence>
<dbReference type="SUPFAM" id="SSF51366">
    <property type="entry name" value="Ribulose-phoshate binding barrel"/>
    <property type="match status" value="1"/>
</dbReference>
<keyword evidence="13" id="KW-0464">Manganese</keyword>
<feature type="binding site" evidence="14">
    <location>
        <position position="176"/>
    </location>
    <ligand>
        <name>substrate</name>
    </ligand>
</feature>
<feature type="binding site" evidence="10">
    <location>
        <begin position="174"/>
        <end position="176"/>
    </location>
    <ligand>
        <name>substrate</name>
    </ligand>
</feature>
<dbReference type="InterPro" id="IPR013785">
    <property type="entry name" value="Aldolase_TIM"/>
</dbReference>
<evidence type="ECO:0000256" key="14">
    <source>
        <dbReference type="PIRSR" id="PIRSR001461-3"/>
    </source>
</evidence>
<accession>A0A841R055</accession>
<dbReference type="Gene3D" id="3.20.20.70">
    <property type="entry name" value="Aldolase class I"/>
    <property type="match status" value="1"/>
</dbReference>
<dbReference type="NCBIfam" id="TIGR01163">
    <property type="entry name" value="rpe"/>
    <property type="match status" value="1"/>
</dbReference>
<comment type="similarity">
    <text evidence="6 10 11">Belongs to the ribulose-phosphate 3-epimerase family.</text>
</comment>
<dbReference type="PANTHER" id="PTHR11749">
    <property type="entry name" value="RIBULOSE-5-PHOSPHATE-3-EPIMERASE"/>
    <property type="match status" value="1"/>
</dbReference>
<comment type="caution">
    <text evidence="15">The sequence shown here is derived from an EMBL/GenBank/DDBJ whole genome shotgun (WGS) entry which is preliminary data.</text>
</comment>
<organism evidence="15 16">
    <name type="scientific">Negativicoccus succinicivorans</name>
    <dbReference type="NCBI Taxonomy" id="620903"/>
    <lineage>
        <taxon>Bacteria</taxon>
        <taxon>Bacillati</taxon>
        <taxon>Bacillota</taxon>
        <taxon>Negativicutes</taxon>
        <taxon>Veillonellales</taxon>
        <taxon>Veillonellaceae</taxon>
        <taxon>Negativicoccus</taxon>
    </lineage>
</organism>
<evidence type="ECO:0000256" key="10">
    <source>
        <dbReference type="HAMAP-Rule" id="MF_02227"/>
    </source>
</evidence>
<dbReference type="PIRSF" id="PIRSF001461">
    <property type="entry name" value="RPE"/>
    <property type="match status" value="1"/>
</dbReference>
<evidence type="ECO:0000256" key="1">
    <source>
        <dbReference type="ARBA" id="ARBA00001782"/>
    </source>
</evidence>
<comment type="function">
    <text evidence="10">Catalyzes the reversible epimerization of D-ribulose 5-phosphate to D-xylulose 5-phosphate.</text>
</comment>
<dbReference type="Proteomes" id="UP000591941">
    <property type="component" value="Unassembled WGS sequence"/>
</dbReference>
<evidence type="ECO:0000256" key="13">
    <source>
        <dbReference type="PIRSR" id="PIRSR001461-2"/>
    </source>
</evidence>
<evidence type="ECO:0000256" key="7">
    <source>
        <dbReference type="ARBA" id="ARBA00013188"/>
    </source>
</evidence>
<evidence type="ECO:0000256" key="9">
    <source>
        <dbReference type="ARBA" id="ARBA00023235"/>
    </source>
</evidence>
<dbReference type="GO" id="GO:0005737">
    <property type="term" value="C:cytoplasm"/>
    <property type="evidence" value="ECO:0007669"/>
    <property type="project" value="UniProtKB-ARBA"/>
</dbReference>
<dbReference type="NCBIfam" id="NF004076">
    <property type="entry name" value="PRK05581.1-4"/>
    <property type="match status" value="1"/>
</dbReference>
<dbReference type="CDD" id="cd00429">
    <property type="entry name" value="RPE"/>
    <property type="match status" value="1"/>
</dbReference>
<comment type="cofactor">
    <cofactor evidence="4">
        <name>Zn(2+)</name>
        <dbReference type="ChEBI" id="CHEBI:29105"/>
    </cofactor>
</comment>
<comment type="catalytic activity">
    <reaction evidence="1 10 11">
        <text>D-ribulose 5-phosphate = D-xylulose 5-phosphate</text>
        <dbReference type="Rhea" id="RHEA:13677"/>
        <dbReference type="ChEBI" id="CHEBI:57737"/>
        <dbReference type="ChEBI" id="CHEBI:58121"/>
        <dbReference type="EC" id="5.1.3.1"/>
    </reaction>
</comment>
<feature type="binding site" evidence="10 14">
    <location>
        <position position="65"/>
    </location>
    <ligand>
        <name>substrate</name>
    </ligand>
</feature>
<name>A0A841R055_9FIRM</name>
<dbReference type="PROSITE" id="PS01086">
    <property type="entry name" value="RIBUL_P_3_EPIMER_2"/>
    <property type="match status" value="1"/>
</dbReference>
<feature type="binding site" evidence="10 13">
    <location>
        <position position="32"/>
    </location>
    <ligand>
        <name>a divalent metal cation</name>
        <dbReference type="ChEBI" id="CHEBI:60240"/>
    </ligand>
</feature>
<reference evidence="15 16" key="1">
    <citation type="submission" date="2020-08" db="EMBL/GenBank/DDBJ databases">
        <title>Genomic Encyclopedia of Type Strains, Phase IV (KMG-IV): sequencing the most valuable type-strain genomes for metagenomic binning, comparative biology and taxonomic classification.</title>
        <authorList>
            <person name="Goeker M."/>
        </authorList>
    </citation>
    <scope>NUCLEOTIDE SEQUENCE [LARGE SCALE GENOMIC DNA]</scope>
    <source>
        <strain evidence="15 16">DSM 21255</strain>
    </source>
</reference>
<keyword evidence="10 11" id="KW-0119">Carbohydrate metabolism</keyword>
<feature type="binding site" evidence="10 14">
    <location>
        <begin position="141"/>
        <end position="144"/>
    </location>
    <ligand>
        <name>substrate</name>
    </ligand>
</feature>
<evidence type="ECO:0000256" key="11">
    <source>
        <dbReference type="PIRNR" id="PIRNR001461"/>
    </source>
</evidence>
<dbReference type="EC" id="5.1.3.1" evidence="7 10"/>
<dbReference type="PROSITE" id="PS01085">
    <property type="entry name" value="RIBUL_P_3_EPIMER_1"/>
    <property type="match status" value="1"/>
</dbReference>
<comment type="cofactor">
    <cofactor evidence="3">
        <name>Co(2+)</name>
        <dbReference type="ChEBI" id="CHEBI:48828"/>
    </cofactor>
</comment>
<protein>
    <recommendedName>
        <fullName evidence="7 10">Ribulose-phosphate 3-epimerase</fullName>
        <ecNumber evidence="7 10">5.1.3.1</ecNumber>
    </recommendedName>
</protein>
<feature type="binding site" evidence="10 14">
    <location>
        <begin position="196"/>
        <end position="197"/>
    </location>
    <ligand>
        <name>substrate</name>
    </ligand>
</feature>
<dbReference type="InterPro" id="IPR000056">
    <property type="entry name" value="Ribul_P_3_epim-like"/>
</dbReference>
<dbReference type="GeneID" id="93485477"/>